<comment type="caution">
    <text evidence="1">The sequence shown here is derived from an EMBL/GenBank/DDBJ whole genome shotgun (WGS) entry which is preliminary data.</text>
</comment>
<sequence length="159" mass="18033">MSATATITPAIVEALYEQALCLAEEARLVFDDERDGRDSRLALRATPAEADRRVVLGTEALRTTTRMMHALAWLLNHRAYFAGEMSEFQLRRFGRLPPPQPESDPADLLLLDTRARDVVDRSRRFYARVARLDSAWRAHFAMQPAAVHRLRERLGAAFG</sequence>
<evidence type="ECO:0000313" key="1">
    <source>
        <dbReference type="EMBL" id="KLE32364.1"/>
    </source>
</evidence>
<dbReference type="AlphaFoldDB" id="A0A0G9MP46"/>
<dbReference type="InterPro" id="IPR038301">
    <property type="entry name" value="AraC-like_sf"/>
</dbReference>
<dbReference type="Gene3D" id="1.10.8.930">
    <property type="entry name" value="Protein of unknown function DUF1465"/>
    <property type="match status" value="1"/>
</dbReference>
<reference evidence="1 2" key="1">
    <citation type="submission" date="2015-04" db="EMBL/GenBank/DDBJ databases">
        <title>The draft genome sequence of Erythrobacter luteus KA37.</title>
        <authorList>
            <person name="Zhuang L."/>
            <person name="Liu Y."/>
            <person name="Shao Z."/>
        </authorList>
    </citation>
    <scope>NUCLEOTIDE SEQUENCE [LARGE SCALE GENOMIC DNA]</scope>
    <source>
        <strain evidence="1 2">KA37</strain>
    </source>
</reference>
<dbReference type="EMBL" id="LBHB01000004">
    <property type="protein sequence ID" value="KLE32364.1"/>
    <property type="molecule type" value="Genomic_DNA"/>
</dbReference>
<accession>A0A0G9MP46</accession>
<name>A0A0G9MP46_9SPHN</name>
<dbReference type="Pfam" id="PF07323">
    <property type="entry name" value="DUF1465"/>
    <property type="match status" value="1"/>
</dbReference>
<dbReference type="STRING" id="1581420.AAW00_13005"/>
<protein>
    <submittedName>
        <fullName evidence="1">Uncharacterized protein</fullName>
    </submittedName>
</protein>
<keyword evidence="2" id="KW-1185">Reference proteome</keyword>
<dbReference type="OrthoDB" id="9799531at2"/>
<dbReference type="InterPro" id="IPR010848">
    <property type="entry name" value="DUF1465"/>
</dbReference>
<evidence type="ECO:0000313" key="2">
    <source>
        <dbReference type="Proteomes" id="UP000053464"/>
    </source>
</evidence>
<organism evidence="1 2">
    <name type="scientific">Aurantiacibacter luteus</name>
    <dbReference type="NCBI Taxonomy" id="1581420"/>
    <lineage>
        <taxon>Bacteria</taxon>
        <taxon>Pseudomonadati</taxon>
        <taxon>Pseudomonadota</taxon>
        <taxon>Alphaproteobacteria</taxon>
        <taxon>Sphingomonadales</taxon>
        <taxon>Erythrobacteraceae</taxon>
        <taxon>Aurantiacibacter</taxon>
    </lineage>
</organism>
<dbReference type="Proteomes" id="UP000053464">
    <property type="component" value="Unassembled WGS sequence"/>
</dbReference>
<proteinExistence type="predicted"/>
<dbReference type="PATRIC" id="fig|1581420.6.peg.2656"/>
<dbReference type="RefSeq" id="WP_047004878.1">
    <property type="nucleotide sequence ID" value="NZ_LBHB01000004.1"/>
</dbReference>
<gene>
    <name evidence="1" type="ORF">AAW00_13005</name>
</gene>